<dbReference type="AlphaFoldDB" id="A0A7W5G0I4"/>
<proteinExistence type="predicted"/>
<feature type="transmembrane region" description="Helical" evidence="1">
    <location>
        <begin position="23"/>
        <end position="47"/>
    </location>
</feature>
<keyword evidence="1" id="KW-0812">Transmembrane</keyword>
<accession>A0A7W5G0I4</accession>
<sequence length="139" mass="15206">MSIRVTTTGGEALRLSRALKRELLKILPFIAFVGIDSIVAVTVAHQGLDAMLHAARDGIAATTISVLAGVVILISALVWWLLPLIRWRGQMFYDRFAGTLGAMTRMAQSLELKDICKAVAKSFFMVDQLAMAPCNPFRS</sequence>
<name>A0A7W5G0I4_9HYPH</name>
<protein>
    <submittedName>
        <fullName evidence="2">Uncharacterized protein</fullName>
    </submittedName>
</protein>
<keyword evidence="1" id="KW-1133">Transmembrane helix</keyword>
<comment type="caution">
    <text evidence="2">The sequence shown here is derived from an EMBL/GenBank/DDBJ whole genome shotgun (WGS) entry which is preliminary data.</text>
</comment>
<evidence type="ECO:0000313" key="2">
    <source>
        <dbReference type="EMBL" id="MBB3135932.1"/>
    </source>
</evidence>
<dbReference type="EMBL" id="JACHXH010000012">
    <property type="protein sequence ID" value="MBB3135932.1"/>
    <property type="molecule type" value="Genomic_DNA"/>
</dbReference>
<gene>
    <name evidence="2" type="ORF">FHS26_003679</name>
</gene>
<keyword evidence="3" id="KW-1185">Reference proteome</keyword>
<reference evidence="2 3" key="1">
    <citation type="submission" date="2020-08" db="EMBL/GenBank/DDBJ databases">
        <title>Genomic Encyclopedia of Type Strains, Phase III (KMG-III): the genomes of soil and plant-associated and newly described type strains.</title>
        <authorList>
            <person name="Whitman W."/>
        </authorList>
    </citation>
    <scope>NUCLEOTIDE SEQUENCE [LARGE SCALE GENOMIC DNA]</scope>
    <source>
        <strain evidence="2 3">CECT 4113</strain>
    </source>
</reference>
<organism evidence="2 3">
    <name type="scientific">Rhizobium pisi</name>
    <dbReference type="NCBI Taxonomy" id="574561"/>
    <lineage>
        <taxon>Bacteria</taxon>
        <taxon>Pseudomonadati</taxon>
        <taxon>Pseudomonadota</taxon>
        <taxon>Alphaproteobacteria</taxon>
        <taxon>Hyphomicrobiales</taxon>
        <taxon>Rhizobiaceae</taxon>
        <taxon>Rhizobium/Agrobacterium group</taxon>
        <taxon>Rhizobium</taxon>
    </lineage>
</organism>
<feature type="transmembrane region" description="Helical" evidence="1">
    <location>
        <begin position="59"/>
        <end position="82"/>
    </location>
</feature>
<dbReference type="Proteomes" id="UP000518315">
    <property type="component" value="Unassembled WGS sequence"/>
</dbReference>
<evidence type="ECO:0000256" key="1">
    <source>
        <dbReference type="SAM" id="Phobius"/>
    </source>
</evidence>
<evidence type="ECO:0000313" key="3">
    <source>
        <dbReference type="Proteomes" id="UP000518315"/>
    </source>
</evidence>
<keyword evidence="1" id="KW-0472">Membrane</keyword>